<reference evidence="1" key="1">
    <citation type="submission" date="2016-05" db="EMBL/GenBank/DDBJ databases">
        <authorList>
            <person name="Lavstsen T."/>
            <person name="Jespersen J.S."/>
        </authorList>
    </citation>
    <scope>NUCLEOTIDE SEQUENCE</scope>
    <source>
        <tissue evidence="1">Brain</tissue>
    </source>
</reference>
<organism evidence="1">
    <name type="scientific">Nothobranchius rachovii</name>
    <name type="common">bluefin notho</name>
    <dbReference type="NCBI Taxonomy" id="451742"/>
    <lineage>
        <taxon>Eukaryota</taxon>
        <taxon>Metazoa</taxon>
        <taxon>Chordata</taxon>
        <taxon>Craniata</taxon>
        <taxon>Vertebrata</taxon>
        <taxon>Euteleostomi</taxon>
        <taxon>Actinopterygii</taxon>
        <taxon>Neopterygii</taxon>
        <taxon>Teleostei</taxon>
        <taxon>Neoteleostei</taxon>
        <taxon>Acanthomorphata</taxon>
        <taxon>Ovalentaria</taxon>
        <taxon>Atherinomorphae</taxon>
        <taxon>Cyprinodontiformes</taxon>
        <taxon>Nothobranchiidae</taxon>
        <taxon>Nothobranchius</taxon>
    </lineage>
</organism>
<reference evidence="1" key="2">
    <citation type="submission" date="2016-06" db="EMBL/GenBank/DDBJ databases">
        <title>The genome of a short-lived fish provides insights into sex chromosome evolution and the genetic control of aging.</title>
        <authorList>
            <person name="Reichwald K."/>
            <person name="Felder M."/>
            <person name="Petzold A."/>
            <person name="Koch P."/>
            <person name="Groth M."/>
            <person name="Platzer M."/>
        </authorList>
    </citation>
    <scope>NUCLEOTIDE SEQUENCE</scope>
    <source>
        <tissue evidence="1">Brain</tissue>
    </source>
</reference>
<dbReference type="AlphaFoldDB" id="A0A1A8RZR9"/>
<dbReference type="SUPFAM" id="SSF54001">
    <property type="entry name" value="Cysteine proteinases"/>
    <property type="match status" value="1"/>
</dbReference>
<dbReference type="InterPro" id="IPR038765">
    <property type="entry name" value="Papain-like_cys_pep_sf"/>
</dbReference>
<gene>
    <name evidence="1" type="primary">SI:CH211-249C2.1</name>
</gene>
<name>A0A1A8RZR9_9TELE</name>
<proteinExistence type="predicted"/>
<evidence type="ECO:0000313" key="1">
    <source>
        <dbReference type="EMBL" id="SBS10793.1"/>
    </source>
</evidence>
<dbReference type="Gene3D" id="3.40.395.10">
    <property type="entry name" value="Adenoviral Proteinase, Chain A"/>
    <property type="match status" value="1"/>
</dbReference>
<sequence length="291" mass="32558">KGGDDRSVVVEVTEDHLEAKTAAVADLHAKIYQNIKNAQDRQKKEYESRKRRHVKSFHFKVGDEVMKANKRKEGRKGGRLEANWSGSYVIASLSEKGVAMLLNKSGSQLKQSINVTQLKPFISPELRESKEPDMSTTQGGIFQAEQEPVSSQLVTQQATHDHDYVTGQGCKQTINPVQDMLLNYVLDKNRSGTEIVVKDGDVCLTREDFWSLGLPQCMEANIGNACFRLVKEAAQRHGIDVHILDMYAVPTLKTKIDDPMTVLPGDIFSKDVIIIPAWSRQPGKPDHYLPC</sequence>
<dbReference type="EMBL" id="HAEH01020442">
    <property type="protein sequence ID" value="SBS10793.1"/>
    <property type="molecule type" value="Transcribed_RNA"/>
</dbReference>
<feature type="non-terminal residue" evidence="1">
    <location>
        <position position="1"/>
    </location>
</feature>
<accession>A0A1A8RZR9</accession>
<protein>
    <submittedName>
        <fullName evidence="1">Si:ch211-249c2.1</fullName>
    </submittedName>
</protein>